<keyword evidence="5" id="KW-0067">ATP-binding</keyword>
<sequence length="349" mass="39753">MAQNDIDNVIDEKDEDVIWDKPPYLLCLIVLVELEMKKIFLSELKASKFTQSRTFKDNKLPKGLSHHLHSLLMYLKNKKLENFPNNVSTRTIDVAIEFLLVFLSADVSNHAIDGNWLNDVMEKVGAIVGDVLYVIQKLLPSSINKDDTSKINIWSIQILEKTKDLKGQVETYYKSLKFSPSQFPTAGGLCFLESLLRKLNEMSKSKSCLDFMMKPHTGNLEKELSSLAFILEEEFSSLSSIFRDVAKAHHEHKIPKNLHRRTINLAYEAEVAIDSILVQYNVLWHILCSLPAILKEIKHICTEVTKMWSADVALKPCYVIASSKHLPTRHSNPVNDEEIVGSENDIQMS</sequence>
<dbReference type="Gene3D" id="1.20.5.4130">
    <property type="match status" value="1"/>
</dbReference>
<evidence type="ECO:0000256" key="5">
    <source>
        <dbReference type="ARBA" id="ARBA00022840"/>
    </source>
</evidence>
<organism evidence="7 8">
    <name type="scientific">Solanum tuberosum</name>
    <name type="common">Potato</name>
    <dbReference type="NCBI Taxonomy" id="4113"/>
    <lineage>
        <taxon>Eukaryota</taxon>
        <taxon>Viridiplantae</taxon>
        <taxon>Streptophyta</taxon>
        <taxon>Embryophyta</taxon>
        <taxon>Tracheophyta</taxon>
        <taxon>Spermatophyta</taxon>
        <taxon>Magnoliopsida</taxon>
        <taxon>eudicotyledons</taxon>
        <taxon>Gunneridae</taxon>
        <taxon>Pentapetalae</taxon>
        <taxon>asterids</taxon>
        <taxon>lamiids</taxon>
        <taxon>Solanales</taxon>
        <taxon>Solanaceae</taxon>
        <taxon>Solanoideae</taxon>
        <taxon>Solaneae</taxon>
        <taxon>Solanum</taxon>
    </lineage>
</organism>
<reference evidence="7 8" key="1">
    <citation type="journal article" date="2021" name="bioRxiv">
        <title>Chromosome-scale and haplotype-resolved genome assembly of a tetraploid potato cultivar.</title>
        <authorList>
            <person name="Sun H."/>
            <person name="Jiao W.-B."/>
            <person name="Krause K."/>
            <person name="Campoy J.A."/>
            <person name="Goel M."/>
            <person name="Folz-Donahue K."/>
            <person name="Kukat C."/>
            <person name="Huettel B."/>
            <person name="Schneeberger K."/>
        </authorList>
    </citation>
    <scope>NUCLEOTIDE SEQUENCE [LARGE SCALE GENOMIC DNA]</scope>
    <source>
        <strain evidence="7">SolTubOtavaFocal</strain>
        <tissue evidence="7">Leaves</tissue>
    </source>
</reference>
<dbReference type="InterPro" id="IPR038005">
    <property type="entry name" value="RX-like_CC"/>
</dbReference>
<protein>
    <recommendedName>
        <fullName evidence="9">Tospovirus resistance protein A</fullName>
    </recommendedName>
</protein>
<evidence type="ECO:0000256" key="1">
    <source>
        <dbReference type="ARBA" id="ARBA00008894"/>
    </source>
</evidence>
<evidence type="ECO:0000256" key="4">
    <source>
        <dbReference type="ARBA" id="ARBA00022821"/>
    </source>
</evidence>
<dbReference type="EMBL" id="JAIVGD010000019">
    <property type="protein sequence ID" value="KAH0750691.1"/>
    <property type="molecule type" value="Genomic_DNA"/>
</dbReference>
<proteinExistence type="inferred from homology"/>
<name>A0ABQ7UM31_SOLTU</name>
<keyword evidence="2" id="KW-0433">Leucine-rich repeat</keyword>
<evidence type="ECO:0000256" key="3">
    <source>
        <dbReference type="ARBA" id="ARBA00022737"/>
    </source>
</evidence>
<evidence type="ECO:0000256" key="6">
    <source>
        <dbReference type="SAM" id="MobiDB-lite"/>
    </source>
</evidence>
<dbReference type="Proteomes" id="UP000826656">
    <property type="component" value="Unassembled WGS sequence"/>
</dbReference>
<accession>A0ABQ7UM31</accession>
<evidence type="ECO:0000256" key="2">
    <source>
        <dbReference type="ARBA" id="ARBA00022614"/>
    </source>
</evidence>
<keyword evidence="4" id="KW-0611">Plant defense</keyword>
<keyword evidence="3" id="KW-0677">Repeat</keyword>
<gene>
    <name evidence="7" type="ORF">KY290_029923</name>
</gene>
<feature type="region of interest" description="Disordered" evidence="6">
    <location>
        <begin position="329"/>
        <end position="349"/>
    </location>
</feature>
<evidence type="ECO:0000313" key="7">
    <source>
        <dbReference type="EMBL" id="KAH0750691.1"/>
    </source>
</evidence>
<keyword evidence="8" id="KW-1185">Reference proteome</keyword>
<evidence type="ECO:0000313" key="8">
    <source>
        <dbReference type="Proteomes" id="UP000826656"/>
    </source>
</evidence>
<evidence type="ECO:0008006" key="9">
    <source>
        <dbReference type="Google" id="ProtNLM"/>
    </source>
</evidence>
<keyword evidence="5" id="KW-0547">Nucleotide-binding</keyword>
<comment type="caution">
    <text evidence="7">The sequence shown here is derived from an EMBL/GenBank/DDBJ whole genome shotgun (WGS) entry which is preliminary data.</text>
</comment>
<comment type="similarity">
    <text evidence="1">Belongs to the disease resistance NB-LRR family.</text>
</comment>
<dbReference type="CDD" id="cd14798">
    <property type="entry name" value="RX-CC_like"/>
    <property type="match status" value="1"/>
</dbReference>